<comment type="similarity">
    <text evidence="1">To bacterial alkanal monooxygenase alpha and beta chains.</text>
</comment>
<gene>
    <name evidence="3" type="ORF">GGQ66_003798</name>
</gene>
<dbReference type="GO" id="GO:0005829">
    <property type="term" value="C:cytosol"/>
    <property type="evidence" value="ECO:0007669"/>
    <property type="project" value="TreeGrafter"/>
</dbReference>
<dbReference type="AlphaFoldDB" id="A0A7W6K6N2"/>
<name>A0A7W6K6N2_9HYPH</name>
<dbReference type="InterPro" id="IPR019949">
    <property type="entry name" value="CmoO-like"/>
</dbReference>
<dbReference type="CDD" id="cd00347">
    <property type="entry name" value="Flavin_utilizing_monoxygenases"/>
    <property type="match status" value="1"/>
</dbReference>
<sequence length="347" mass="38080">MCPGPFPIHARQDAMKLSILDPVQIPRGMTSSGALQSSIALAQEAERLGYTRYWVVEHHGIRFEANPAPEVFVAALAGATKTIRIGAGGVLLNHYSPYKAAEALRTLNALFPGRIDVGIGRATAGIKVDTALKRLRDAETPDDHEQQVCELVGWLGNDLPDGSPFRDLTIMADEPAGPLPWILAATEASAVRAARHGLALACSAFHIPANAPDAVAAYRKHFRPSPWQAGISEPQTLLALRVVIGETQQEAERLAMPVRAVFKLRREEGIFLDRLPTPEEAELILGGHVGAEDTDWPDYLVGTPERVRHAIERMARETGVREFMVQDFLDQPELRLRNYTLLAQAFQ</sequence>
<dbReference type="InterPro" id="IPR050766">
    <property type="entry name" value="Bact_Lucif_Oxidored"/>
</dbReference>
<dbReference type="EMBL" id="JACIDU010000018">
    <property type="protein sequence ID" value="MBB4105211.1"/>
    <property type="molecule type" value="Genomic_DNA"/>
</dbReference>
<feature type="domain" description="Luciferase-like" evidence="2">
    <location>
        <begin position="15"/>
        <end position="321"/>
    </location>
</feature>
<dbReference type="PANTHER" id="PTHR30137:SF6">
    <property type="entry name" value="LUCIFERASE-LIKE MONOOXYGENASE"/>
    <property type="match status" value="1"/>
</dbReference>
<comment type="caution">
    <text evidence="3">The sequence shown here is derived from an EMBL/GenBank/DDBJ whole genome shotgun (WGS) entry which is preliminary data.</text>
</comment>
<evidence type="ECO:0000313" key="4">
    <source>
        <dbReference type="Proteomes" id="UP000584824"/>
    </source>
</evidence>
<dbReference type="GO" id="GO:0016705">
    <property type="term" value="F:oxidoreductase activity, acting on paired donors, with incorporation or reduction of molecular oxygen"/>
    <property type="evidence" value="ECO:0007669"/>
    <property type="project" value="InterPro"/>
</dbReference>
<dbReference type="InterPro" id="IPR036661">
    <property type="entry name" value="Luciferase-like_sf"/>
</dbReference>
<dbReference type="Gene3D" id="3.20.20.30">
    <property type="entry name" value="Luciferase-like domain"/>
    <property type="match status" value="1"/>
</dbReference>
<dbReference type="SUPFAM" id="SSF51679">
    <property type="entry name" value="Bacterial luciferase-like"/>
    <property type="match status" value="1"/>
</dbReference>
<dbReference type="RefSeq" id="WP_183794491.1">
    <property type="nucleotide sequence ID" value="NZ_JACIDU010000018.1"/>
</dbReference>
<organism evidence="3 4">
    <name type="scientific">Allorhizobium borbori</name>
    <dbReference type="NCBI Taxonomy" id="485907"/>
    <lineage>
        <taxon>Bacteria</taxon>
        <taxon>Pseudomonadati</taxon>
        <taxon>Pseudomonadota</taxon>
        <taxon>Alphaproteobacteria</taxon>
        <taxon>Hyphomicrobiales</taxon>
        <taxon>Rhizobiaceae</taxon>
        <taxon>Rhizobium/Agrobacterium group</taxon>
        <taxon>Allorhizobium</taxon>
    </lineage>
</organism>
<dbReference type="InterPro" id="IPR011251">
    <property type="entry name" value="Luciferase-like_dom"/>
</dbReference>
<proteinExistence type="predicted"/>
<protein>
    <submittedName>
        <fullName evidence="3">Luciferase family oxidoreductase group 1</fullName>
    </submittedName>
</protein>
<dbReference type="Proteomes" id="UP000584824">
    <property type="component" value="Unassembled WGS sequence"/>
</dbReference>
<keyword evidence="4" id="KW-1185">Reference proteome</keyword>
<evidence type="ECO:0000256" key="1">
    <source>
        <dbReference type="ARBA" id="ARBA00007789"/>
    </source>
</evidence>
<dbReference type="NCBIfam" id="TIGR03558">
    <property type="entry name" value="oxido_grp_1"/>
    <property type="match status" value="1"/>
</dbReference>
<reference evidence="3 4" key="1">
    <citation type="submission" date="2020-08" db="EMBL/GenBank/DDBJ databases">
        <title>Genomic Encyclopedia of Type Strains, Phase IV (KMG-IV): sequencing the most valuable type-strain genomes for metagenomic binning, comparative biology and taxonomic classification.</title>
        <authorList>
            <person name="Goeker M."/>
        </authorList>
    </citation>
    <scope>NUCLEOTIDE SEQUENCE [LARGE SCALE GENOMIC DNA]</scope>
    <source>
        <strain evidence="3 4">DSM 26385</strain>
    </source>
</reference>
<evidence type="ECO:0000259" key="2">
    <source>
        <dbReference type="Pfam" id="PF00296"/>
    </source>
</evidence>
<accession>A0A7W6K6N2</accession>
<dbReference type="PANTHER" id="PTHR30137">
    <property type="entry name" value="LUCIFERASE-LIKE MONOOXYGENASE"/>
    <property type="match status" value="1"/>
</dbReference>
<evidence type="ECO:0000313" key="3">
    <source>
        <dbReference type="EMBL" id="MBB4105211.1"/>
    </source>
</evidence>
<dbReference type="Pfam" id="PF00296">
    <property type="entry name" value="Bac_luciferase"/>
    <property type="match status" value="1"/>
</dbReference>